<dbReference type="InterPro" id="IPR012000">
    <property type="entry name" value="Thiamin_PyroP_enz_cen_dom"/>
</dbReference>
<dbReference type="PANTHER" id="PTHR18968">
    <property type="entry name" value="THIAMINE PYROPHOSPHATE ENZYMES"/>
    <property type="match status" value="1"/>
</dbReference>
<dbReference type="GO" id="GO:0030976">
    <property type="term" value="F:thiamine pyrophosphate binding"/>
    <property type="evidence" value="ECO:0007669"/>
    <property type="project" value="InterPro"/>
</dbReference>
<dbReference type="Proteomes" id="UP000017836">
    <property type="component" value="Unassembled WGS sequence"/>
</dbReference>
<dbReference type="STRING" id="13333.W1NP44"/>
<name>W1NP44_AMBTC</name>
<protein>
    <recommendedName>
        <fullName evidence="3">Thiamine pyrophosphate enzyme central domain-containing protein</fullName>
    </recommendedName>
</protein>
<evidence type="ECO:0000313" key="4">
    <source>
        <dbReference type="EMBL" id="ERM98121.1"/>
    </source>
</evidence>
<dbReference type="HOGENOM" id="CLU_1706651_0_0_1"/>
<keyword evidence="5" id="KW-1185">Reference proteome</keyword>
<dbReference type="Pfam" id="PF00205">
    <property type="entry name" value="TPP_enzyme_M"/>
    <property type="match status" value="1"/>
</dbReference>
<dbReference type="eggNOG" id="KOG4166">
    <property type="taxonomic scope" value="Eukaryota"/>
</dbReference>
<dbReference type="InterPro" id="IPR045229">
    <property type="entry name" value="TPP_enz"/>
</dbReference>
<reference evidence="5" key="1">
    <citation type="journal article" date="2013" name="Science">
        <title>The Amborella genome and the evolution of flowering plants.</title>
        <authorList>
            <consortium name="Amborella Genome Project"/>
        </authorList>
    </citation>
    <scope>NUCLEOTIDE SEQUENCE [LARGE SCALE GENOMIC DNA]</scope>
</reference>
<feature type="domain" description="Thiamine pyrophosphate enzyme central" evidence="3">
    <location>
        <begin position="71"/>
        <end position="153"/>
    </location>
</feature>
<dbReference type="GO" id="GO:0000287">
    <property type="term" value="F:magnesium ion binding"/>
    <property type="evidence" value="ECO:0007669"/>
    <property type="project" value="InterPro"/>
</dbReference>
<evidence type="ECO:0000259" key="3">
    <source>
        <dbReference type="Pfam" id="PF00205"/>
    </source>
</evidence>
<dbReference type="Gene3D" id="3.40.50.970">
    <property type="match status" value="1"/>
</dbReference>
<dbReference type="PANTHER" id="PTHR18968:SF13">
    <property type="entry name" value="ACETOLACTATE SYNTHASE CATALYTIC SUBUNIT, MITOCHONDRIAL"/>
    <property type="match status" value="1"/>
</dbReference>
<dbReference type="SUPFAM" id="SSF52518">
    <property type="entry name" value="Thiamin diphosphate-binding fold (THDP-binding)"/>
    <property type="match status" value="1"/>
</dbReference>
<dbReference type="EMBL" id="KI395483">
    <property type="protein sequence ID" value="ERM98121.1"/>
    <property type="molecule type" value="Genomic_DNA"/>
</dbReference>
<evidence type="ECO:0000256" key="2">
    <source>
        <dbReference type="ARBA" id="ARBA00023052"/>
    </source>
</evidence>
<dbReference type="InterPro" id="IPR029035">
    <property type="entry name" value="DHS-like_NAD/FAD-binding_dom"/>
</dbReference>
<dbReference type="Gramene" id="ERM98121">
    <property type="protein sequence ID" value="ERM98121"/>
    <property type="gene ID" value="AMTR_s00095p00044460"/>
</dbReference>
<gene>
    <name evidence="4" type="ORF">AMTR_s00095p00044460</name>
</gene>
<dbReference type="OrthoDB" id="1676656at2759"/>
<dbReference type="AlphaFoldDB" id="W1NP44"/>
<dbReference type="OMA" id="DMIFEAK"/>
<dbReference type="GO" id="GO:0019752">
    <property type="term" value="P:carboxylic acid metabolic process"/>
    <property type="evidence" value="ECO:0007669"/>
    <property type="project" value="UniProtKB-ARBA"/>
</dbReference>
<comment type="similarity">
    <text evidence="1">Belongs to the TPP enzyme family.</text>
</comment>
<dbReference type="InterPro" id="IPR029061">
    <property type="entry name" value="THDP-binding"/>
</dbReference>
<organism evidence="4 5">
    <name type="scientific">Amborella trichopoda</name>
    <dbReference type="NCBI Taxonomy" id="13333"/>
    <lineage>
        <taxon>Eukaryota</taxon>
        <taxon>Viridiplantae</taxon>
        <taxon>Streptophyta</taxon>
        <taxon>Embryophyta</taxon>
        <taxon>Tracheophyta</taxon>
        <taxon>Spermatophyta</taxon>
        <taxon>Magnoliopsida</taxon>
        <taxon>Amborellales</taxon>
        <taxon>Amborellaceae</taxon>
        <taxon>Amborella</taxon>
    </lineage>
</organism>
<dbReference type="SUPFAM" id="SSF52467">
    <property type="entry name" value="DHS-like NAD/FAD-binding domain"/>
    <property type="match status" value="1"/>
</dbReference>
<sequence>MKHNYLVLNVDDIPRIVREAFFLASSGRPDLMLIDVPKDIQQQMVVPNWYQPMKIHGYINRLPKNPELSQLEQIVRLILGSKRPVLYVGGGCLNASEELRRFVELTRIPVASTLMGLGSYSCSNDLSLRMLGMHGAVFANYAVDKADLLLAFGG</sequence>
<dbReference type="Gene3D" id="3.40.50.1220">
    <property type="entry name" value="TPP-binding domain"/>
    <property type="match status" value="1"/>
</dbReference>
<keyword evidence="2" id="KW-0786">Thiamine pyrophosphate</keyword>
<proteinExistence type="inferred from homology"/>
<evidence type="ECO:0000313" key="5">
    <source>
        <dbReference type="Proteomes" id="UP000017836"/>
    </source>
</evidence>
<accession>W1NP44</accession>
<dbReference type="GO" id="GO:0006520">
    <property type="term" value="P:amino acid metabolic process"/>
    <property type="evidence" value="ECO:0007669"/>
    <property type="project" value="UniProtKB-ARBA"/>
</dbReference>
<evidence type="ECO:0000256" key="1">
    <source>
        <dbReference type="ARBA" id="ARBA00007812"/>
    </source>
</evidence>